<dbReference type="HOGENOM" id="CLU_1148061_0_0_1"/>
<gene>
    <name evidence="2" type="ORF">CAEBREN_19762</name>
</gene>
<feature type="compositionally biased region" description="Polar residues" evidence="1">
    <location>
        <begin position="202"/>
        <end position="211"/>
    </location>
</feature>
<feature type="region of interest" description="Disordered" evidence="1">
    <location>
        <begin position="191"/>
        <end position="286"/>
    </location>
</feature>
<evidence type="ECO:0008006" key="4">
    <source>
        <dbReference type="Google" id="ProtNLM"/>
    </source>
</evidence>
<dbReference type="AlphaFoldDB" id="G0NKN5"/>
<reference evidence="3" key="1">
    <citation type="submission" date="2011-07" db="EMBL/GenBank/DDBJ databases">
        <authorList>
            <consortium name="Caenorhabditis brenneri Sequencing and Analysis Consortium"/>
            <person name="Wilson R.K."/>
        </authorList>
    </citation>
    <scope>NUCLEOTIDE SEQUENCE [LARGE SCALE GENOMIC DNA]</scope>
    <source>
        <strain evidence="3">PB2801</strain>
    </source>
</reference>
<feature type="compositionally biased region" description="Low complexity" evidence="1">
    <location>
        <begin position="217"/>
        <end position="242"/>
    </location>
</feature>
<evidence type="ECO:0000313" key="2">
    <source>
        <dbReference type="EMBL" id="EGT33016.1"/>
    </source>
</evidence>
<protein>
    <recommendedName>
        <fullName evidence="4">Brinker DNA-binding domain-containing protein</fullName>
    </recommendedName>
</protein>
<dbReference type="FunCoup" id="G0NKN5">
    <property type="interactions" value="1615"/>
</dbReference>
<evidence type="ECO:0000256" key="1">
    <source>
        <dbReference type="SAM" id="MobiDB-lite"/>
    </source>
</evidence>
<dbReference type="Proteomes" id="UP000008068">
    <property type="component" value="Unassembled WGS sequence"/>
</dbReference>
<sequence>MSSDVRKTLDPGVPYSRTLKQYSIDEKLTIISHAKNHGNRAAGREFNVAESSIREWRKNENKLIHNRNNATAGISASSAHPVHHLSMTPGSTIMNNDSIIHKKKTVNSNISNNNNYNFNNNQSFTKNGNLQRHQSQQHHLHTGGIFLVGNENNETNQQRNQENLMKLQLVQLAMLNMDFTHLGQLGPFLQSQHQRQVQSSSPTKQNTSSFQPLPRFTSSTSSATGTPSSVSSSSTPPRSASPVLIGSGRRKPKCPQKIVNLSGGETPIGAADSFVEFQDEDSKHFS</sequence>
<name>G0NKN5_CAEBE</name>
<keyword evidence="3" id="KW-1185">Reference proteome</keyword>
<proteinExistence type="predicted"/>
<dbReference type="InParanoid" id="G0NKN5"/>
<dbReference type="OMA" id="EWRKNEN"/>
<feature type="compositionally biased region" description="Low complexity" evidence="1">
    <location>
        <begin position="191"/>
        <end position="201"/>
    </location>
</feature>
<dbReference type="EMBL" id="GL379901">
    <property type="protein sequence ID" value="EGT33016.1"/>
    <property type="molecule type" value="Genomic_DNA"/>
</dbReference>
<dbReference type="InterPro" id="IPR036388">
    <property type="entry name" value="WH-like_DNA-bd_sf"/>
</dbReference>
<dbReference type="Gene3D" id="1.10.10.10">
    <property type="entry name" value="Winged helix-like DNA-binding domain superfamily/Winged helix DNA-binding domain"/>
    <property type="match status" value="1"/>
</dbReference>
<accession>G0NKN5</accession>
<organism evidence="3">
    <name type="scientific">Caenorhabditis brenneri</name>
    <name type="common">Nematode worm</name>
    <dbReference type="NCBI Taxonomy" id="135651"/>
    <lineage>
        <taxon>Eukaryota</taxon>
        <taxon>Metazoa</taxon>
        <taxon>Ecdysozoa</taxon>
        <taxon>Nematoda</taxon>
        <taxon>Chromadorea</taxon>
        <taxon>Rhabditida</taxon>
        <taxon>Rhabditina</taxon>
        <taxon>Rhabditomorpha</taxon>
        <taxon>Rhabditoidea</taxon>
        <taxon>Rhabditidae</taxon>
        <taxon>Peloderinae</taxon>
        <taxon>Caenorhabditis</taxon>
    </lineage>
</organism>
<evidence type="ECO:0000313" key="3">
    <source>
        <dbReference type="Proteomes" id="UP000008068"/>
    </source>
</evidence>
<dbReference type="eggNOG" id="ENOG502SCAG">
    <property type="taxonomic scope" value="Eukaryota"/>
</dbReference>
<dbReference type="OrthoDB" id="6502958at2759"/>